<name>A0ABR9H5I4_9BACT</name>
<dbReference type="Proteomes" id="UP000639010">
    <property type="component" value="Unassembled WGS sequence"/>
</dbReference>
<accession>A0ABR9H5I4</accession>
<evidence type="ECO:0000256" key="8">
    <source>
        <dbReference type="SAM" id="Phobius"/>
    </source>
</evidence>
<evidence type="ECO:0000256" key="2">
    <source>
        <dbReference type="ARBA" id="ARBA00022475"/>
    </source>
</evidence>
<proteinExistence type="predicted"/>
<feature type="transmembrane region" description="Helical" evidence="8">
    <location>
        <begin position="89"/>
        <end position="108"/>
    </location>
</feature>
<feature type="transmembrane region" description="Helical" evidence="8">
    <location>
        <begin position="12"/>
        <end position="29"/>
    </location>
</feature>
<dbReference type="InterPro" id="IPR019127">
    <property type="entry name" value="Exosortase"/>
</dbReference>
<keyword evidence="6 8" id="KW-1133">Transmembrane helix</keyword>
<feature type="transmembrane region" description="Helical" evidence="8">
    <location>
        <begin position="64"/>
        <end position="83"/>
    </location>
</feature>
<dbReference type="NCBIfam" id="TIGR04178">
    <property type="entry name" value="exo_archaeo"/>
    <property type="match status" value="1"/>
</dbReference>
<sequence>MPRINWPGWGAGLALVAFVHHAVIIRLVGNEWGRADFDYCYLIPLVMAYLVWERRGELAAIPSRASWAGLWAFGAAVFFLLLGELGGEFLSLYISLWFAILGVCWTLLGGRKLKVILFPLALLLMAFPPPNYLYGRLTLGMQLLSTRIGVEFLHLLGLPAFREGNVIDMGFTQLEVVAACSGLRFLIPLAIVGMLLTYYFRETWWKRTLLMLFTLPLAIVMNGLRIGVSGVLARSYGPGILEGAAHDTMGWVMFLVSAVILLGCMKLMTARGKPMLVVFAPVSGSPAIARVSLMPLLAGLALLAATNGYLQYRAMTPDVLPTARPLSAFPVRLGEWEGVRVPMERKFIDELDFTDYVQVDFRNGGQRAVDFYVAWYDRQSKGESIHSPETCLRGGGWRFERDGAVEVAVPGYRTVRVNRTMLEQNGRRMLSYFWFPARGRYLTNGVELKLYTMWDSLTLRRTDGALVRLITPLYPGEGEADAERRLVDFLAVALPPLERMLPGRDPVPEAMNRQAP</sequence>
<protein>
    <submittedName>
        <fullName evidence="10">Exosortase D (VPLPA-CTERM-specific)</fullName>
    </submittedName>
</protein>
<reference evidence="10 11" key="1">
    <citation type="submission" date="2020-10" db="EMBL/GenBank/DDBJ databases">
        <title>Genomic Encyclopedia of Type Strains, Phase IV (KMG-IV): sequencing the most valuable type-strain genomes for metagenomic binning, comparative biology and taxonomic classification.</title>
        <authorList>
            <person name="Goeker M."/>
        </authorList>
    </citation>
    <scope>NUCLEOTIDE SEQUENCE [LARGE SCALE GENOMIC DNA]</scope>
    <source>
        <strain evidence="10 11">DSM 4194</strain>
    </source>
</reference>
<evidence type="ECO:0000256" key="7">
    <source>
        <dbReference type="ARBA" id="ARBA00023136"/>
    </source>
</evidence>
<organism evidence="10 11">
    <name type="scientific">Desulfomicrobium macestii</name>
    <dbReference type="NCBI Taxonomy" id="90731"/>
    <lineage>
        <taxon>Bacteria</taxon>
        <taxon>Pseudomonadati</taxon>
        <taxon>Thermodesulfobacteriota</taxon>
        <taxon>Desulfovibrionia</taxon>
        <taxon>Desulfovibrionales</taxon>
        <taxon>Desulfomicrobiaceae</taxon>
        <taxon>Desulfomicrobium</taxon>
    </lineage>
</organism>
<dbReference type="InterPro" id="IPR013426">
    <property type="entry name" value="EpsH-like"/>
</dbReference>
<keyword evidence="5" id="KW-0378">Hydrolase</keyword>
<dbReference type="InterPro" id="IPR014263">
    <property type="entry name" value="Methanolan_biosynth_EpsI"/>
</dbReference>
<keyword evidence="2" id="KW-1003">Cell membrane</keyword>
<keyword evidence="7 8" id="KW-0472">Membrane</keyword>
<gene>
    <name evidence="10" type="ORF">H4684_002639</name>
</gene>
<keyword evidence="11" id="KW-1185">Reference proteome</keyword>
<dbReference type="InterPro" id="IPR026491">
    <property type="entry name" value="ExosortD_VPLPA"/>
</dbReference>
<dbReference type="NCBIfam" id="TIGR04152">
    <property type="entry name" value="exosort_VPLPA"/>
    <property type="match status" value="1"/>
</dbReference>
<feature type="transmembrane region" description="Helical" evidence="8">
    <location>
        <begin position="248"/>
        <end position="268"/>
    </location>
</feature>
<dbReference type="NCBIfam" id="TIGR02914">
    <property type="entry name" value="EpsI_fam"/>
    <property type="match status" value="1"/>
</dbReference>
<evidence type="ECO:0000256" key="4">
    <source>
        <dbReference type="ARBA" id="ARBA00022692"/>
    </source>
</evidence>
<feature type="transmembrane region" description="Helical" evidence="8">
    <location>
        <begin position="288"/>
        <end position="310"/>
    </location>
</feature>
<dbReference type="Pfam" id="PF11984">
    <property type="entry name" value="DUF3485"/>
    <property type="match status" value="1"/>
</dbReference>
<evidence type="ECO:0000259" key="9">
    <source>
        <dbReference type="Pfam" id="PF11984"/>
    </source>
</evidence>
<keyword evidence="4 8" id="KW-0812">Transmembrane</keyword>
<evidence type="ECO:0000256" key="6">
    <source>
        <dbReference type="ARBA" id="ARBA00022989"/>
    </source>
</evidence>
<dbReference type="Pfam" id="PF09721">
    <property type="entry name" value="Exosortase_EpsH"/>
    <property type="match status" value="1"/>
</dbReference>
<evidence type="ECO:0000313" key="10">
    <source>
        <dbReference type="EMBL" id="MBE1425980.1"/>
    </source>
</evidence>
<feature type="transmembrane region" description="Helical" evidence="8">
    <location>
        <begin position="176"/>
        <end position="200"/>
    </location>
</feature>
<feature type="transmembrane region" description="Helical" evidence="8">
    <location>
        <begin position="115"/>
        <end position="134"/>
    </location>
</feature>
<comment type="caution">
    <text evidence="10">The sequence shown here is derived from an EMBL/GenBank/DDBJ whole genome shotgun (WGS) entry which is preliminary data.</text>
</comment>
<evidence type="ECO:0000256" key="1">
    <source>
        <dbReference type="ARBA" id="ARBA00004651"/>
    </source>
</evidence>
<comment type="subcellular location">
    <subcellularLocation>
        <location evidence="1">Cell membrane</location>
        <topology evidence="1">Multi-pass membrane protein</topology>
    </subcellularLocation>
</comment>
<evidence type="ECO:0000256" key="5">
    <source>
        <dbReference type="ARBA" id="ARBA00022801"/>
    </source>
</evidence>
<feature type="transmembrane region" description="Helical" evidence="8">
    <location>
        <begin position="35"/>
        <end position="52"/>
    </location>
</feature>
<evidence type="ECO:0000313" key="11">
    <source>
        <dbReference type="Proteomes" id="UP000639010"/>
    </source>
</evidence>
<dbReference type="NCBIfam" id="TIGR02602">
    <property type="entry name" value="8TM_EpsH"/>
    <property type="match status" value="1"/>
</dbReference>
<evidence type="ECO:0000256" key="3">
    <source>
        <dbReference type="ARBA" id="ARBA00022670"/>
    </source>
</evidence>
<feature type="transmembrane region" description="Helical" evidence="8">
    <location>
        <begin position="209"/>
        <end position="228"/>
    </location>
</feature>
<dbReference type="RefSeq" id="WP_192624073.1">
    <property type="nucleotide sequence ID" value="NZ_JADBGG010000020.1"/>
</dbReference>
<keyword evidence="3" id="KW-0645">Protease</keyword>
<feature type="domain" description="Methanolan biosynthesis EpsI" evidence="9">
    <location>
        <begin position="300"/>
        <end position="499"/>
    </location>
</feature>
<dbReference type="InterPro" id="IPR026392">
    <property type="entry name" value="Exo/Archaeosortase_dom"/>
</dbReference>
<dbReference type="EMBL" id="JADBGG010000020">
    <property type="protein sequence ID" value="MBE1425980.1"/>
    <property type="molecule type" value="Genomic_DNA"/>
</dbReference>